<evidence type="ECO:0000313" key="2">
    <source>
        <dbReference type="EMBL" id="OGG85096.1"/>
    </source>
</evidence>
<dbReference type="Proteomes" id="UP000177325">
    <property type="component" value="Unassembled WGS sequence"/>
</dbReference>
<evidence type="ECO:0000256" key="1">
    <source>
        <dbReference type="SAM" id="Phobius"/>
    </source>
</evidence>
<protein>
    <recommendedName>
        <fullName evidence="4">Copper resistance protein D domain-containing protein</fullName>
    </recommendedName>
</protein>
<dbReference type="AlphaFoldDB" id="A0A1F6FGX7"/>
<comment type="caution">
    <text evidence="2">The sequence shown here is derived from an EMBL/GenBank/DDBJ whole genome shotgun (WGS) entry which is preliminary data.</text>
</comment>
<dbReference type="EMBL" id="MFMM01000001">
    <property type="protein sequence ID" value="OGG85096.1"/>
    <property type="molecule type" value="Genomic_DNA"/>
</dbReference>
<evidence type="ECO:0008006" key="4">
    <source>
        <dbReference type="Google" id="ProtNLM"/>
    </source>
</evidence>
<keyword evidence="1" id="KW-0472">Membrane</keyword>
<reference evidence="2 3" key="1">
    <citation type="journal article" date="2016" name="Nat. Commun.">
        <title>Thousands of microbial genomes shed light on interconnected biogeochemical processes in an aquifer system.</title>
        <authorList>
            <person name="Anantharaman K."/>
            <person name="Brown C.T."/>
            <person name="Hug L.A."/>
            <person name="Sharon I."/>
            <person name="Castelle C.J."/>
            <person name="Probst A.J."/>
            <person name="Thomas B.C."/>
            <person name="Singh A."/>
            <person name="Wilkins M.J."/>
            <person name="Karaoz U."/>
            <person name="Brodie E.L."/>
            <person name="Williams K.H."/>
            <person name="Hubbard S.S."/>
            <person name="Banfield J.F."/>
        </authorList>
    </citation>
    <scope>NUCLEOTIDE SEQUENCE [LARGE SCALE GENOMIC DNA]</scope>
</reference>
<gene>
    <name evidence="2" type="ORF">A3G90_03480</name>
</gene>
<organism evidence="2 3">
    <name type="scientific">Candidatus Kaiserbacteria bacterium RIFCSPLOWO2_12_FULL_45_26</name>
    <dbReference type="NCBI Taxonomy" id="1798525"/>
    <lineage>
        <taxon>Bacteria</taxon>
        <taxon>Candidatus Kaiseribacteriota</taxon>
    </lineage>
</organism>
<proteinExistence type="predicted"/>
<dbReference type="STRING" id="1798525.A3G90_03480"/>
<keyword evidence="1" id="KW-0812">Transmembrane</keyword>
<sequence length="91" mass="10067">MNLLFWGLTVGVIGKILVAIGIIKVHHIMALERSIDAKVIRSFAFEKTLTYLGIIFIVVGYLMELYFYGAITMLTCHGTDCIQTASAVLSQ</sequence>
<feature type="transmembrane region" description="Helical" evidence="1">
    <location>
        <begin position="48"/>
        <end position="68"/>
    </location>
</feature>
<evidence type="ECO:0000313" key="3">
    <source>
        <dbReference type="Proteomes" id="UP000177325"/>
    </source>
</evidence>
<name>A0A1F6FGX7_9BACT</name>
<keyword evidence="1" id="KW-1133">Transmembrane helix</keyword>
<accession>A0A1F6FGX7</accession>
<feature type="transmembrane region" description="Helical" evidence="1">
    <location>
        <begin position="6"/>
        <end position="27"/>
    </location>
</feature>